<name>A0A804LY52_MAIZE</name>
<sequence length="201" mass="22673">MSRRAEVARRLAVRPLRSWAAAIAGRRSTAYLPQLPSVPEEISSLRSRQRRVDRKRREALDRLVDLKGSVRVFCRVRPPVHTNSLHAQSPVIVEQERMTVWAAGIKKEFGADRVFGQESTQEDVFEEVKPILRFALDGHNVCILAYDQTGMGKTYTMVVGGLHCRKEPTVISSASCLGDPRVVLSRFGGRLMCLLFLYEHA</sequence>
<evidence type="ECO:0000256" key="2">
    <source>
        <dbReference type="ARBA" id="ARBA00023175"/>
    </source>
</evidence>
<keyword evidence="2" id="KW-0505">Motor protein</keyword>
<evidence type="ECO:0000313" key="6">
    <source>
        <dbReference type="Proteomes" id="UP000007305"/>
    </source>
</evidence>
<reference evidence="6" key="1">
    <citation type="submission" date="2015-12" db="EMBL/GenBank/DDBJ databases">
        <title>Update maize B73 reference genome by single molecule sequencing technologies.</title>
        <authorList>
            <consortium name="Maize Genome Sequencing Project"/>
            <person name="Ware D."/>
        </authorList>
    </citation>
    <scope>NUCLEOTIDE SEQUENCE [LARGE SCALE GENOMIC DNA]</scope>
    <source>
        <strain evidence="6">cv. B73</strain>
    </source>
</reference>
<evidence type="ECO:0000256" key="3">
    <source>
        <dbReference type="PROSITE-ProRule" id="PRU00283"/>
    </source>
</evidence>
<dbReference type="PROSITE" id="PS50067">
    <property type="entry name" value="KINESIN_MOTOR_2"/>
    <property type="match status" value="1"/>
</dbReference>
<evidence type="ECO:0000256" key="1">
    <source>
        <dbReference type="ARBA" id="ARBA00022701"/>
    </source>
</evidence>
<dbReference type="GO" id="GO:0003777">
    <property type="term" value="F:microtubule motor activity"/>
    <property type="evidence" value="ECO:0007669"/>
    <property type="project" value="InterPro"/>
</dbReference>
<protein>
    <recommendedName>
        <fullName evidence="4">Kinesin motor domain-containing protein</fullName>
    </recommendedName>
</protein>
<dbReference type="PANTHER" id="PTHR47972">
    <property type="entry name" value="KINESIN-LIKE PROTEIN KLP-3"/>
    <property type="match status" value="1"/>
</dbReference>
<dbReference type="InterPro" id="IPR027417">
    <property type="entry name" value="P-loop_NTPase"/>
</dbReference>
<accession>A0A804LY52</accession>
<dbReference type="InterPro" id="IPR001752">
    <property type="entry name" value="Kinesin_motor_dom"/>
</dbReference>
<dbReference type="Gramene" id="Zm00001eb044770_T001">
    <property type="protein sequence ID" value="Zm00001eb044770_P001"/>
    <property type="gene ID" value="Zm00001eb044770"/>
</dbReference>
<dbReference type="SUPFAM" id="SSF52540">
    <property type="entry name" value="P-loop containing nucleoside triphosphate hydrolases"/>
    <property type="match status" value="1"/>
</dbReference>
<keyword evidence="6" id="KW-1185">Reference proteome</keyword>
<comment type="caution">
    <text evidence="3">Lacks conserved residue(s) required for the propagation of feature annotation.</text>
</comment>
<dbReference type="GO" id="GO:0008017">
    <property type="term" value="F:microtubule binding"/>
    <property type="evidence" value="ECO:0007669"/>
    <property type="project" value="InterPro"/>
</dbReference>
<dbReference type="GO" id="GO:0007018">
    <property type="term" value="P:microtubule-based movement"/>
    <property type="evidence" value="ECO:0007669"/>
    <property type="project" value="InterPro"/>
</dbReference>
<dbReference type="PANTHER" id="PTHR47972:SF9">
    <property type="entry name" value="KINESIN-LIKE PROTEIN KIN-14U"/>
    <property type="match status" value="1"/>
</dbReference>
<dbReference type="EnsemblPlants" id="Zm00001eb044770_T001">
    <property type="protein sequence ID" value="Zm00001eb044770_P001"/>
    <property type="gene ID" value="Zm00001eb044770"/>
</dbReference>
<reference evidence="5" key="2">
    <citation type="submission" date="2019-07" db="EMBL/GenBank/DDBJ databases">
        <authorList>
            <person name="Seetharam A."/>
            <person name="Woodhouse M."/>
            <person name="Cannon E."/>
        </authorList>
    </citation>
    <scope>NUCLEOTIDE SEQUENCE [LARGE SCALE GENOMIC DNA]</scope>
    <source>
        <strain evidence="5">cv. B73</strain>
    </source>
</reference>
<feature type="domain" description="Kinesin motor" evidence="4">
    <location>
        <begin position="69"/>
        <end position="201"/>
    </location>
</feature>
<dbReference type="GO" id="GO:0005874">
    <property type="term" value="C:microtubule"/>
    <property type="evidence" value="ECO:0007669"/>
    <property type="project" value="UniProtKB-KW"/>
</dbReference>
<comment type="similarity">
    <text evidence="3">Belongs to the TRAFAC class myosin-kinesin ATPase superfamily. Kinesin family.</text>
</comment>
<organism evidence="5 6">
    <name type="scientific">Zea mays</name>
    <name type="common">Maize</name>
    <dbReference type="NCBI Taxonomy" id="4577"/>
    <lineage>
        <taxon>Eukaryota</taxon>
        <taxon>Viridiplantae</taxon>
        <taxon>Streptophyta</taxon>
        <taxon>Embryophyta</taxon>
        <taxon>Tracheophyta</taxon>
        <taxon>Spermatophyta</taxon>
        <taxon>Magnoliopsida</taxon>
        <taxon>Liliopsida</taxon>
        <taxon>Poales</taxon>
        <taxon>Poaceae</taxon>
        <taxon>PACMAD clade</taxon>
        <taxon>Panicoideae</taxon>
        <taxon>Andropogonodae</taxon>
        <taxon>Andropogoneae</taxon>
        <taxon>Tripsacinae</taxon>
        <taxon>Zea</taxon>
    </lineage>
</organism>
<dbReference type="AlphaFoldDB" id="A0A804LY52"/>
<dbReference type="InterPro" id="IPR027640">
    <property type="entry name" value="Kinesin-like_fam"/>
</dbReference>
<reference evidence="5" key="3">
    <citation type="submission" date="2021-05" db="UniProtKB">
        <authorList>
            <consortium name="EnsemblPlants"/>
        </authorList>
    </citation>
    <scope>IDENTIFICATION</scope>
    <source>
        <strain evidence="5">cv. B73</strain>
    </source>
</reference>
<dbReference type="InterPro" id="IPR036961">
    <property type="entry name" value="Kinesin_motor_dom_sf"/>
</dbReference>
<dbReference type="InterPro" id="IPR031852">
    <property type="entry name" value="Vik1/Cik1_MT-bd"/>
</dbReference>
<dbReference type="InParanoid" id="A0A804LY52"/>
<dbReference type="GO" id="GO:0005524">
    <property type="term" value="F:ATP binding"/>
    <property type="evidence" value="ECO:0007669"/>
    <property type="project" value="InterPro"/>
</dbReference>
<dbReference type="Gene3D" id="3.40.850.10">
    <property type="entry name" value="Kinesin motor domain"/>
    <property type="match status" value="1"/>
</dbReference>
<dbReference type="SMART" id="SM00129">
    <property type="entry name" value="KISc"/>
    <property type="match status" value="1"/>
</dbReference>
<keyword evidence="1" id="KW-0493">Microtubule</keyword>
<dbReference type="Pfam" id="PF16796">
    <property type="entry name" value="Microtub_bd"/>
    <property type="match status" value="1"/>
</dbReference>
<evidence type="ECO:0000313" key="5">
    <source>
        <dbReference type="EnsemblPlants" id="Zm00001eb044770_P001"/>
    </source>
</evidence>
<dbReference type="Proteomes" id="UP000007305">
    <property type="component" value="Chromosome 1"/>
</dbReference>
<proteinExistence type="inferred from homology"/>
<evidence type="ECO:0000259" key="4">
    <source>
        <dbReference type="PROSITE" id="PS50067"/>
    </source>
</evidence>